<feature type="domain" description="HAMP" evidence="13">
    <location>
        <begin position="190"/>
        <end position="246"/>
    </location>
</feature>
<dbReference type="InterPro" id="IPR036890">
    <property type="entry name" value="HATPase_C_sf"/>
</dbReference>
<dbReference type="SMART" id="SM00304">
    <property type="entry name" value="HAMP"/>
    <property type="match status" value="1"/>
</dbReference>
<dbReference type="InterPro" id="IPR004358">
    <property type="entry name" value="Sig_transdc_His_kin-like_C"/>
</dbReference>
<feature type="transmembrane region" description="Helical" evidence="11">
    <location>
        <begin position="21"/>
        <end position="40"/>
    </location>
</feature>
<dbReference type="EC" id="2.7.13.3" evidence="3"/>
<evidence type="ECO:0000313" key="14">
    <source>
        <dbReference type="EMBL" id="KRN18227.1"/>
    </source>
</evidence>
<dbReference type="STRING" id="1423804.FD14_GL002091"/>
<dbReference type="Pfam" id="PF00512">
    <property type="entry name" value="HisKA"/>
    <property type="match status" value="1"/>
</dbReference>
<evidence type="ECO:0000256" key="2">
    <source>
        <dbReference type="ARBA" id="ARBA00004370"/>
    </source>
</evidence>
<dbReference type="CDD" id="cd00082">
    <property type="entry name" value="HisKA"/>
    <property type="match status" value="1"/>
</dbReference>
<dbReference type="PANTHER" id="PTHR45436">
    <property type="entry name" value="SENSOR HISTIDINE KINASE YKOH"/>
    <property type="match status" value="1"/>
</dbReference>
<evidence type="ECO:0000259" key="13">
    <source>
        <dbReference type="PROSITE" id="PS50885"/>
    </source>
</evidence>
<evidence type="ECO:0000256" key="10">
    <source>
        <dbReference type="ARBA" id="ARBA00023136"/>
    </source>
</evidence>
<evidence type="ECO:0000256" key="3">
    <source>
        <dbReference type="ARBA" id="ARBA00012438"/>
    </source>
</evidence>
<dbReference type="Gene3D" id="1.10.287.130">
    <property type="match status" value="1"/>
</dbReference>
<dbReference type="InterPro" id="IPR003660">
    <property type="entry name" value="HAMP_dom"/>
</dbReference>
<keyword evidence="10 11" id="KW-0472">Membrane</keyword>
<evidence type="ECO:0000256" key="9">
    <source>
        <dbReference type="ARBA" id="ARBA00023012"/>
    </source>
</evidence>
<dbReference type="EMBL" id="AYZM01000158">
    <property type="protein sequence ID" value="KRN18227.1"/>
    <property type="molecule type" value="Genomic_DNA"/>
</dbReference>
<dbReference type="SMART" id="SM00388">
    <property type="entry name" value="HisKA"/>
    <property type="match status" value="1"/>
</dbReference>
<comment type="caution">
    <text evidence="14">The sequence shown here is derived from an EMBL/GenBank/DDBJ whole genome shotgun (WGS) entry which is preliminary data.</text>
</comment>
<dbReference type="PROSITE" id="PS50885">
    <property type="entry name" value="HAMP"/>
    <property type="match status" value="1"/>
</dbReference>
<dbReference type="AlphaFoldDB" id="A0A0R2ERA5"/>
<name>A0A0R2ERA5_9LACO</name>
<dbReference type="GO" id="GO:0000155">
    <property type="term" value="F:phosphorelay sensor kinase activity"/>
    <property type="evidence" value="ECO:0007669"/>
    <property type="project" value="InterPro"/>
</dbReference>
<dbReference type="OrthoDB" id="9786919at2"/>
<keyword evidence="5" id="KW-0808">Transferase</keyword>
<dbReference type="SMART" id="SM00387">
    <property type="entry name" value="HATPase_c"/>
    <property type="match status" value="1"/>
</dbReference>
<dbReference type="InterPro" id="IPR005467">
    <property type="entry name" value="His_kinase_dom"/>
</dbReference>
<dbReference type="PRINTS" id="PR00344">
    <property type="entry name" value="BCTRLSENSOR"/>
</dbReference>
<evidence type="ECO:0000256" key="5">
    <source>
        <dbReference type="ARBA" id="ARBA00022679"/>
    </source>
</evidence>
<dbReference type="Pfam" id="PF02518">
    <property type="entry name" value="HATPase_c"/>
    <property type="match status" value="1"/>
</dbReference>
<evidence type="ECO:0000256" key="6">
    <source>
        <dbReference type="ARBA" id="ARBA00022692"/>
    </source>
</evidence>
<keyword evidence="6 11" id="KW-0812">Transmembrane</keyword>
<dbReference type="PATRIC" id="fig|1423804.4.peg.2272"/>
<dbReference type="FunFam" id="3.30.565.10:FF:000006">
    <property type="entry name" value="Sensor histidine kinase WalK"/>
    <property type="match status" value="1"/>
</dbReference>
<dbReference type="Gene3D" id="3.30.565.10">
    <property type="entry name" value="Histidine kinase-like ATPase, C-terminal domain"/>
    <property type="match status" value="1"/>
</dbReference>
<sequence>MSMKRKLLNTSAARITKVYGLLLLGITLILSITIVSVVGYKQYRLERQQAVGVARGLKRSFIANRNDWFWWRLGNSTDTHNTFVRIQVTPTKKKSYALKSPRTKRFLAQQQAAKTHRLSDNISYSSKVGLYYHVSATDEDRDNGIAHVQYDVWLKLNGVIYLLWLLIRLILLIVLAFFALGIWLIYLLARQLNRPLADLTETTKTINHDLSNQYQTQLPVPKSPQEVHDLSEAFNQLLASLNQQARADREFVSNASHELKTPIATIRGHVSLIKRRGKDHPEVIPSSLEFIDQESERMQRLVQSLLKLSRANQLTLVTAPVNVSQLVTNTVDGYGASLSQDVLVHVAPDIVAEVNADSVEQILVSLLNNAQKYSPTQSTIVVGLTSTPHSLQLSVTDQGQGIDDDQKAHIFDRFYRAKTVRATVEGNGLGLAIVQQLVTLHHGQIEVSDNHPTGTKFVIKLPI</sequence>
<keyword evidence="7 14" id="KW-0418">Kinase</keyword>
<comment type="catalytic activity">
    <reaction evidence="1">
        <text>ATP + protein L-histidine = ADP + protein N-phospho-L-histidine.</text>
        <dbReference type="EC" id="2.7.13.3"/>
    </reaction>
</comment>
<evidence type="ECO:0000313" key="15">
    <source>
        <dbReference type="Proteomes" id="UP000051442"/>
    </source>
</evidence>
<organism evidence="14 15">
    <name type="scientific">Secundilactobacillus similis DSM 23365 = JCM 2765</name>
    <dbReference type="NCBI Taxonomy" id="1423804"/>
    <lineage>
        <taxon>Bacteria</taxon>
        <taxon>Bacillati</taxon>
        <taxon>Bacillota</taxon>
        <taxon>Bacilli</taxon>
        <taxon>Lactobacillales</taxon>
        <taxon>Lactobacillaceae</taxon>
        <taxon>Secundilactobacillus</taxon>
    </lineage>
</organism>
<evidence type="ECO:0000256" key="8">
    <source>
        <dbReference type="ARBA" id="ARBA00022989"/>
    </source>
</evidence>
<dbReference type="PANTHER" id="PTHR45436:SF5">
    <property type="entry name" value="SENSOR HISTIDINE KINASE TRCS"/>
    <property type="match status" value="1"/>
</dbReference>
<reference evidence="14 15" key="1">
    <citation type="journal article" date="2015" name="Genome Announc.">
        <title>Expanding the biotechnology potential of lactobacilli through comparative genomics of 213 strains and associated genera.</title>
        <authorList>
            <person name="Sun Z."/>
            <person name="Harris H.M."/>
            <person name="McCann A."/>
            <person name="Guo C."/>
            <person name="Argimon S."/>
            <person name="Zhang W."/>
            <person name="Yang X."/>
            <person name="Jeffery I.B."/>
            <person name="Cooney J.C."/>
            <person name="Kagawa T.F."/>
            <person name="Liu W."/>
            <person name="Song Y."/>
            <person name="Salvetti E."/>
            <person name="Wrobel A."/>
            <person name="Rasinkangas P."/>
            <person name="Parkhill J."/>
            <person name="Rea M.C."/>
            <person name="O'Sullivan O."/>
            <person name="Ritari J."/>
            <person name="Douillard F.P."/>
            <person name="Paul Ross R."/>
            <person name="Yang R."/>
            <person name="Briner A.E."/>
            <person name="Felis G.E."/>
            <person name="de Vos W.M."/>
            <person name="Barrangou R."/>
            <person name="Klaenhammer T.R."/>
            <person name="Caufield P.W."/>
            <person name="Cui Y."/>
            <person name="Zhang H."/>
            <person name="O'Toole P.W."/>
        </authorList>
    </citation>
    <scope>NUCLEOTIDE SEQUENCE [LARGE SCALE GENOMIC DNA]</scope>
    <source>
        <strain evidence="14 15">DSM 23365</strain>
    </source>
</reference>
<feature type="transmembrane region" description="Helical" evidence="11">
    <location>
        <begin position="161"/>
        <end position="189"/>
    </location>
</feature>
<dbReference type="SUPFAM" id="SSF47384">
    <property type="entry name" value="Homodimeric domain of signal transducing histidine kinase"/>
    <property type="match status" value="1"/>
</dbReference>
<dbReference type="Proteomes" id="UP000051442">
    <property type="component" value="Unassembled WGS sequence"/>
</dbReference>
<keyword evidence="15" id="KW-1185">Reference proteome</keyword>
<dbReference type="InterPro" id="IPR003661">
    <property type="entry name" value="HisK_dim/P_dom"/>
</dbReference>
<feature type="domain" description="Histidine kinase" evidence="12">
    <location>
        <begin position="254"/>
        <end position="463"/>
    </location>
</feature>
<dbReference type="InterPro" id="IPR050428">
    <property type="entry name" value="TCS_sensor_his_kinase"/>
</dbReference>
<evidence type="ECO:0000256" key="7">
    <source>
        <dbReference type="ARBA" id="ARBA00022777"/>
    </source>
</evidence>
<proteinExistence type="predicted"/>
<dbReference type="InterPro" id="IPR036097">
    <property type="entry name" value="HisK_dim/P_sf"/>
</dbReference>
<dbReference type="PROSITE" id="PS50109">
    <property type="entry name" value="HIS_KIN"/>
    <property type="match status" value="1"/>
</dbReference>
<dbReference type="Pfam" id="PF00672">
    <property type="entry name" value="HAMP"/>
    <property type="match status" value="1"/>
</dbReference>
<evidence type="ECO:0000259" key="12">
    <source>
        <dbReference type="PROSITE" id="PS50109"/>
    </source>
</evidence>
<dbReference type="GO" id="GO:0005886">
    <property type="term" value="C:plasma membrane"/>
    <property type="evidence" value="ECO:0007669"/>
    <property type="project" value="TreeGrafter"/>
</dbReference>
<evidence type="ECO:0000256" key="1">
    <source>
        <dbReference type="ARBA" id="ARBA00000085"/>
    </source>
</evidence>
<keyword evidence="4" id="KW-0597">Phosphoprotein</keyword>
<gene>
    <name evidence="14" type="ORF">FD14_GL002091</name>
</gene>
<evidence type="ECO:0000256" key="11">
    <source>
        <dbReference type="SAM" id="Phobius"/>
    </source>
</evidence>
<dbReference type="CDD" id="cd06225">
    <property type="entry name" value="HAMP"/>
    <property type="match status" value="1"/>
</dbReference>
<protein>
    <recommendedName>
        <fullName evidence="3">histidine kinase</fullName>
        <ecNumber evidence="3">2.7.13.3</ecNumber>
    </recommendedName>
</protein>
<dbReference type="SUPFAM" id="SSF55874">
    <property type="entry name" value="ATPase domain of HSP90 chaperone/DNA topoisomerase II/histidine kinase"/>
    <property type="match status" value="1"/>
</dbReference>
<dbReference type="Gene3D" id="6.10.340.10">
    <property type="match status" value="1"/>
</dbReference>
<dbReference type="FunFam" id="1.10.287.130:FF:000001">
    <property type="entry name" value="Two-component sensor histidine kinase"/>
    <property type="match status" value="1"/>
</dbReference>
<dbReference type="CDD" id="cd00075">
    <property type="entry name" value="HATPase"/>
    <property type="match status" value="1"/>
</dbReference>
<keyword evidence="8 11" id="KW-1133">Transmembrane helix</keyword>
<keyword evidence="9" id="KW-0902">Two-component regulatory system</keyword>
<comment type="subcellular location">
    <subcellularLocation>
        <location evidence="2">Membrane</location>
    </subcellularLocation>
</comment>
<accession>A0A0R2ERA5</accession>
<evidence type="ECO:0000256" key="4">
    <source>
        <dbReference type="ARBA" id="ARBA00022553"/>
    </source>
</evidence>
<dbReference type="InterPro" id="IPR003594">
    <property type="entry name" value="HATPase_dom"/>
</dbReference>